<dbReference type="OrthoDB" id="6119954at2759"/>
<name>A0A8X8ARK4_POPTO</name>
<proteinExistence type="predicted"/>
<dbReference type="AlphaFoldDB" id="A0A8X8ARK4"/>
<dbReference type="Proteomes" id="UP000886885">
    <property type="component" value="Chromosome 1D"/>
</dbReference>
<evidence type="ECO:0000313" key="1">
    <source>
        <dbReference type="EMBL" id="KAG6789018.1"/>
    </source>
</evidence>
<sequence>MTKPVSLQLQVVTGQAAVQRCKAVIDFLEKDKPYFSPTINDKDLNDYFRTIDGIRGFCLLPRDTSSVECRMRHVSSFIPHSHPTLKSMKMHFLMMLHFMQHWLLGSPSGAMEAHFNKKKPEMVRRIFMSQQELYLRGN</sequence>
<gene>
    <name evidence="1" type="ORF">POTOM_005100</name>
</gene>
<comment type="caution">
    <text evidence="1">The sequence shown here is derived from an EMBL/GenBank/DDBJ whole genome shotgun (WGS) entry which is preliminary data.</text>
</comment>
<reference evidence="1" key="1">
    <citation type="journal article" date="2020" name="bioRxiv">
        <title>Hybrid origin of Populus tomentosa Carr. identified through genome sequencing and phylogenomic analysis.</title>
        <authorList>
            <person name="An X."/>
            <person name="Gao K."/>
            <person name="Chen Z."/>
            <person name="Li J."/>
            <person name="Yang X."/>
            <person name="Yang X."/>
            <person name="Zhou J."/>
            <person name="Guo T."/>
            <person name="Zhao T."/>
            <person name="Huang S."/>
            <person name="Miao D."/>
            <person name="Khan W.U."/>
            <person name="Rao P."/>
            <person name="Ye M."/>
            <person name="Lei B."/>
            <person name="Liao W."/>
            <person name="Wang J."/>
            <person name="Ji L."/>
            <person name="Li Y."/>
            <person name="Guo B."/>
            <person name="Mustafa N.S."/>
            <person name="Li S."/>
            <person name="Yun Q."/>
            <person name="Keller S.R."/>
            <person name="Mao J."/>
            <person name="Zhang R."/>
            <person name="Strauss S.H."/>
        </authorList>
    </citation>
    <scope>NUCLEOTIDE SEQUENCE</scope>
    <source>
        <strain evidence="1">GM15</strain>
        <tissue evidence="1">Leaf</tissue>
    </source>
</reference>
<organism evidence="1 2">
    <name type="scientific">Populus tomentosa</name>
    <name type="common">Chinese white poplar</name>
    <dbReference type="NCBI Taxonomy" id="118781"/>
    <lineage>
        <taxon>Eukaryota</taxon>
        <taxon>Viridiplantae</taxon>
        <taxon>Streptophyta</taxon>
        <taxon>Embryophyta</taxon>
        <taxon>Tracheophyta</taxon>
        <taxon>Spermatophyta</taxon>
        <taxon>Magnoliopsida</taxon>
        <taxon>eudicotyledons</taxon>
        <taxon>Gunneridae</taxon>
        <taxon>Pentapetalae</taxon>
        <taxon>rosids</taxon>
        <taxon>fabids</taxon>
        <taxon>Malpighiales</taxon>
        <taxon>Salicaceae</taxon>
        <taxon>Saliceae</taxon>
        <taxon>Populus</taxon>
    </lineage>
</organism>
<keyword evidence="2" id="KW-1185">Reference proteome</keyword>
<evidence type="ECO:0000313" key="2">
    <source>
        <dbReference type="Proteomes" id="UP000886885"/>
    </source>
</evidence>
<accession>A0A8X8ARK4</accession>
<dbReference type="EMBL" id="JAAWWB010000002">
    <property type="protein sequence ID" value="KAG6789018.1"/>
    <property type="molecule type" value="Genomic_DNA"/>
</dbReference>
<protein>
    <submittedName>
        <fullName evidence="1">Uncharacterized protein</fullName>
    </submittedName>
</protein>